<dbReference type="SMART" id="SM00355">
    <property type="entry name" value="ZnF_C2H2"/>
    <property type="match status" value="2"/>
</dbReference>
<protein>
    <recommendedName>
        <fullName evidence="7">C2H2-type domain-containing protein</fullName>
    </recommendedName>
</protein>
<dbReference type="GO" id="GO:0045944">
    <property type="term" value="P:positive regulation of transcription by RNA polymerase II"/>
    <property type="evidence" value="ECO:0007669"/>
    <property type="project" value="UniProtKB-ARBA"/>
</dbReference>
<name>A0A2H3JG35_WOLCO</name>
<dbReference type="PROSITE" id="PS00028">
    <property type="entry name" value="ZINC_FINGER_C2H2_1"/>
    <property type="match status" value="2"/>
</dbReference>
<sequence>MFRPHTSHRSFLSSMLNPCPHECRYPVPNSSRANPSDNRQLSAPLQHERSLTYQGSANSRDERRCLPRELHPYTGTAPPERLPRLSELNNIPSTETATAQAQRGGLSVYESPTATYMWPRFDPEARPSQSNDSVIYVNYRPSPSLLAPLRNQLSSTASETGSSSTRSGSFECERDSGESHSSWSRKRSSSIESETSPSSPSDRFIKLPRVSQAQTESAGSPRHRATVPSPADFTRSPANGTDRELPVSFDALDIDSDQDHELDEARHPSPSASAHSTQVADEQSSRSSSVSAVTSFPSENSSGGNWMQYAEPPKVPGPMALYTCTWPIDNNFGTIMPCGYTSKRHLVKRHVESKHLQLRPCICPVCGKGFAQKSNLETHMNTHTGQTPHKCPYPNCEEYFKDPARRHRHMKAVHQHVSSRTKKNRMEVTVSAV</sequence>
<dbReference type="GO" id="GO:0008270">
    <property type="term" value="F:zinc ion binding"/>
    <property type="evidence" value="ECO:0007669"/>
    <property type="project" value="UniProtKB-KW"/>
</dbReference>
<dbReference type="OrthoDB" id="654211at2759"/>
<dbReference type="Gene3D" id="3.30.160.60">
    <property type="entry name" value="Classic Zinc Finger"/>
    <property type="match status" value="2"/>
</dbReference>
<evidence type="ECO:0000256" key="2">
    <source>
        <dbReference type="ARBA" id="ARBA00022737"/>
    </source>
</evidence>
<evidence type="ECO:0000256" key="4">
    <source>
        <dbReference type="ARBA" id="ARBA00022833"/>
    </source>
</evidence>
<keyword evidence="4" id="KW-0862">Zinc</keyword>
<evidence type="ECO:0000313" key="9">
    <source>
        <dbReference type="Proteomes" id="UP000218811"/>
    </source>
</evidence>
<dbReference type="EMBL" id="KB468113">
    <property type="protein sequence ID" value="PCH41162.1"/>
    <property type="molecule type" value="Genomic_DNA"/>
</dbReference>
<keyword evidence="1" id="KW-0479">Metal-binding</keyword>
<gene>
    <name evidence="8" type="ORF">WOLCODRAFT_137226</name>
</gene>
<dbReference type="PANTHER" id="PTHR19818:SF139">
    <property type="entry name" value="PAIR-RULE PROTEIN ODD-PAIRED"/>
    <property type="match status" value="1"/>
</dbReference>
<evidence type="ECO:0000256" key="3">
    <source>
        <dbReference type="ARBA" id="ARBA00022771"/>
    </source>
</evidence>
<keyword evidence="3 5" id="KW-0863">Zinc-finger</keyword>
<dbReference type="InterPro" id="IPR013087">
    <property type="entry name" value="Znf_C2H2_type"/>
</dbReference>
<accession>A0A2H3JG35</accession>
<feature type="compositionally biased region" description="Low complexity" evidence="6">
    <location>
        <begin position="190"/>
        <end position="202"/>
    </location>
</feature>
<keyword evidence="2" id="KW-0677">Repeat</keyword>
<dbReference type="FunFam" id="3.30.160.60:FF:000303">
    <property type="entry name" value="Zinc finger protein 41"/>
    <property type="match status" value="1"/>
</dbReference>
<feature type="compositionally biased region" description="Low complexity" evidence="6">
    <location>
        <begin position="285"/>
        <end position="298"/>
    </location>
</feature>
<evidence type="ECO:0000256" key="1">
    <source>
        <dbReference type="ARBA" id="ARBA00022723"/>
    </source>
</evidence>
<evidence type="ECO:0000256" key="6">
    <source>
        <dbReference type="SAM" id="MobiDB-lite"/>
    </source>
</evidence>
<feature type="region of interest" description="Disordered" evidence="6">
    <location>
        <begin position="260"/>
        <end position="305"/>
    </location>
</feature>
<feature type="region of interest" description="Disordered" evidence="6">
    <location>
        <begin position="27"/>
        <end position="60"/>
    </location>
</feature>
<dbReference type="PROSITE" id="PS50157">
    <property type="entry name" value="ZINC_FINGER_C2H2_2"/>
    <property type="match status" value="1"/>
</dbReference>
<feature type="compositionally biased region" description="Basic residues" evidence="6">
    <location>
        <begin position="414"/>
        <end position="423"/>
    </location>
</feature>
<feature type="compositionally biased region" description="Low complexity" evidence="6">
    <location>
        <begin position="154"/>
        <end position="169"/>
    </location>
</feature>
<dbReference type="GO" id="GO:0000981">
    <property type="term" value="F:DNA-binding transcription factor activity, RNA polymerase II-specific"/>
    <property type="evidence" value="ECO:0007669"/>
    <property type="project" value="TreeGrafter"/>
</dbReference>
<dbReference type="STRING" id="742152.A0A2H3JG35"/>
<dbReference type="GO" id="GO:0005634">
    <property type="term" value="C:nucleus"/>
    <property type="evidence" value="ECO:0007669"/>
    <property type="project" value="UniProtKB-ARBA"/>
</dbReference>
<reference evidence="8 9" key="1">
    <citation type="journal article" date="2012" name="Science">
        <title>The Paleozoic origin of enzymatic lignin decomposition reconstructed from 31 fungal genomes.</title>
        <authorList>
            <person name="Floudas D."/>
            <person name="Binder M."/>
            <person name="Riley R."/>
            <person name="Barry K."/>
            <person name="Blanchette R.A."/>
            <person name="Henrissat B."/>
            <person name="Martinez A.T."/>
            <person name="Otillar R."/>
            <person name="Spatafora J.W."/>
            <person name="Yadav J.S."/>
            <person name="Aerts A."/>
            <person name="Benoit I."/>
            <person name="Boyd A."/>
            <person name="Carlson A."/>
            <person name="Copeland A."/>
            <person name="Coutinho P.M."/>
            <person name="de Vries R.P."/>
            <person name="Ferreira P."/>
            <person name="Findley K."/>
            <person name="Foster B."/>
            <person name="Gaskell J."/>
            <person name="Glotzer D."/>
            <person name="Gorecki P."/>
            <person name="Heitman J."/>
            <person name="Hesse C."/>
            <person name="Hori C."/>
            <person name="Igarashi K."/>
            <person name="Jurgens J.A."/>
            <person name="Kallen N."/>
            <person name="Kersten P."/>
            <person name="Kohler A."/>
            <person name="Kuees U."/>
            <person name="Kumar T.K.A."/>
            <person name="Kuo A."/>
            <person name="LaButti K."/>
            <person name="Larrondo L.F."/>
            <person name="Lindquist E."/>
            <person name="Ling A."/>
            <person name="Lombard V."/>
            <person name="Lucas S."/>
            <person name="Lundell T."/>
            <person name="Martin R."/>
            <person name="McLaughlin D.J."/>
            <person name="Morgenstern I."/>
            <person name="Morin E."/>
            <person name="Murat C."/>
            <person name="Nagy L.G."/>
            <person name="Nolan M."/>
            <person name="Ohm R.A."/>
            <person name="Patyshakuliyeva A."/>
            <person name="Rokas A."/>
            <person name="Ruiz-Duenas F.J."/>
            <person name="Sabat G."/>
            <person name="Salamov A."/>
            <person name="Samejima M."/>
            <person name="Schmutz J."/>
            <person name="Slot J.C."/>
            <person name="St John F."/>
            <person name="Stenlid J."/>
            <person name="Sun H."/>
            <person name="Sun S."/>
            <person name="Syed K."/>
            <person name="Tsang A."/>
            <person name="Wiebenga A."/>
            <person name="Young D."/>
            <person name="Pisabarro A."/>
            <person name="Eastwood D.C."/>
            <person name="Martin F."/>
            <person name="Cullen D."/>
            <person name="Grigoriev I.V."/>
            <person name="Hibbett D.S."/>
        </authorList>
    </citation>
    <scope>NUCLEOTIDE SEQUENCE [LARGE SCALE GENOMIC DNA]</scope>
    <source>
        <strain evidence="8 9">MD-104</strain>
    </source>
</reference>
<evidence type="ECO:0000259" key="7">
    <source>
        <dbReference type="PROSITE" id="PS50157"/>
    </source>
</evidence>
<organism evidence="8 9">
    <name type="scientific">Wolfiporia cocos (strain MD-104)</name>
    <name type="common">Brown rot fungus</name>
    <dbReference type="NCBI Taxonomy" id="742152"/>
    <lineage>
        <taxon>Eukaryota</taxon>
        <taxon>Fungi</taxon>
        <taxon>Dikarya</taxon>
        <taxon>Basidiomycota</taxon>
        <taxon>Agaricomycotina</taxon>
        <taxon>Agaricomycetes</taxon>
        <taxon>Polyporales</taxon>
        <taxon>Phaeolaceae</taxon>
        <taxon>Wolfiporia</taxon>
    </lineage>
</organism>
<dbReference type="GO" id="GO:0000978">
    <property type="term" value="F:RNA polymerase II cis-regulatory region sequence-specific DNA binding"/>
    <property type="evidence" value="ECO:0007669"/>
    <property type="project" value="TreeGrafter"/>
</dbReference>
<dbReference type="InterPro" id="IPR036236">
    <property type="entry name" value="Znf_C2H2_sf"/>
</dbReference>
<feature type="region of interest" description="Disordered" evidence="6">
    <location>
        <begin position="414"/>
        <end position="433"/>
    </location>
</feature>
<evidence type="ECO:0000313" key="8">
    <source>
        <dbReference type="EMBL" id="PCH41162.1"/>
    </source>
</evidence>
<keyword evidence="9" id="KW-1185">Reference proteome</keyword>
<dbReference type="PANTHER" id="PTHR19818">
    <property type="entry name" value="ZINC FINGER PROTEIN ZIC AND GLI"/>
    <property type="match status" value="1"/>
</dbReference>
<dbReference type="InterPro" id="IPR050329">
    <property type="entry name" value="GLI_C2H2-zinc-finger"/>
</dbReference>
<feature type="compositionally biased region" description="Polar residues" evidence="6">
    <location>
        <begin position="28"/>
        <end position="43"/>
    </location>
</feature>
<proteinExistence type="predicted"/>
<dbReference type="AlphaFoldDB" id="A0A2H3JG35"/>
<dbReference type="Proteomes" id="UP000218811">
    <property type="component" value="Unassembled WGS sequence"/>
</dbReference>
<feature type="domain" description="C2H2-type" evidence="7">
    <location>
        <begin position="361"/>
        <end position="388"/>
    </location>
</feature>
<dbReference type="Pfam" id="PF00096">
    <property type="entry name" value="zf-C2H2"/>
    <property type="match status" value="1"/>
</dbReference>
<evidence type="ECO:0000256" key="5">
    <source>
        <dbReference type="PROSITE-ProRule" id="PRU00042"/>
    </source>
</evidence>
<feature type="region of interest" description="Disordered" evidence="6">
    <location>
        <begin position="152"/>
        <end position="245"/>
    </location>
</feature>
<dbReference type="OMA" id="CNRRISQ"/>
<dbReference type="SUPFAM" id="SSF57667">
    <property type="entry name" value="beta-beta-alpha zinc fingers"/>
    <property type="match status" value="1"/>
</dbReference>